<reference evidence="1" key="1">
    <citation type="journal article" date="2020" name="Stud. Mycol.">
        <title>101 Dothideomycetes genomes: a test case for predicting lifestyles and emergence of pathogens.</title>
        <authorList>
            <person name="Haridas S."/>
            <person name="Albert R."/>
            <person name="Binder M."/>
            <person name="Bloem J."/>
            <person name="Labutti K."/>
            <person name="Salamov A."/>
            <person name="Andreopoulos B."/>
            <person name="Baker S."/>
            <person name="Barry K."/>
            <person name="Bills G."/>
            <person name="Bluhm B."/>
            <person name="Cannon C."/>
            <person name="Castanera R."/>
            <person name="Culley D."/>
            <person name="Daum C."/>
            <person name="Ezra D."/>
            <person name="Gonzalez J."/>
            <person name="Henrissat B."/>
            <person name="Kuo A."/>
            <person name="Liang C."/>
            <person name="Lipzen A."/>
            <person name="Lutzoni F."/>
            <person name="Magnuson J."/>
            <person name="Mondo S."/>
            <person name="Nolan M."/>
            <person name="Ohm R."/>
            <person name="Pangilinan J."/>
            <person name="Park H.-J."/>
            <person name="Ramirez L."/>
            <person name="Alfaro M."/>
            <person name="Sun H."/>
            <person name="Tritt A."/>
            <person name="Yoshinaga Y."/>
            <person name="Zwiers L.-H."/>
            <person name="Turgeon B."/>
            <person name="Goodwin S."/>
            <person name="Spatafora J."/>
            <person name="Crous P."/>
            <person name="Grigoriev I."/>
        </authorList>
    </citation>
    <scope>NUCLEOTIDE SEQUENCE</scope>
    <source>
        <strain evidence="1">CBS 113818</strain>
    </source>
</reference>
<protein>
    <recommendedName>
        <fullName evidence="3">Non-specific serine/threonine protein kinase</fullName>
    </recommendedName>
</protein>
<organism evidence="1 2">
    <name type="scientific">Ophiobolus disseminans</name>
    <dbReference type="NCBI Taxonomy" id="1469910"/>
    <lineage>
        <taxon>Eukaryota</taxon>
        <taxon>Fungi</taxon>
        <taxon>Dikarya</taxon>
        <taxon>Ascomycota</taxon>
        <taxon>Pezizomycotina</taxon>
        <taxon>Dothideomycetes</taxon>
        <taxon>Pleosporomycetidae</taxon>
        <taxon>Pleosporales</taxon>
        <taxon>Pleosporineae</taxon>
        <taxon>Phaeosphaeriaceae</taxon>
        <taxon>Ophiobolus</taxon>
    </lineage>
</organism>
<proteinExistence type="predicted"/>
<keyword evidence="2" id="KW-1185">Reference proteome</keyword>
<dbReference type="AlphaFoldDB" id="A0A6A6ZN77"/>
<evidence type="ECO:0000313" key="2">
    <source>
        <dbReference type="Proteomes" id="UP000799424"/>
    </source>
</evidence>
<name>A0A6A6ZN77_9PLEO</name>
<sequence>MITSLADYTVICEFDSGVCAHVNLCVQTSLLYTARDCLVKDKENVLFDQLISNARAVKMYKSEEEIPVSERNTFLDIRRQTTDENGGNRIVQTPAYDQATSTPRWLMLSILPACCTLRDFFIATPDLPYQFAWLLFLELYPMLKLMQQSCHPPIIHDDLCSGNILVGFKDASMQGPIVFLTVDLGNAGTATPPNSDVGWDTRAFNKMIVGVGQESTDKKGTGSGCEDLDRYLRVHDRTSKRTWIRWERTLDRLRGLAWRDFLIRRERS</sequence>
<dbReference type="EMBL" id="MU006235">
    <property type="protein sequence ID" value="KAF2822298.1"/>
    <property type="molecule type" value="Genomic_DNA"/>
</dbReference>
<gene>
    <name evidence="1" type="ORF">CC86DRAFT_425927</name>
</gene>
<dbReference type="Proteomes" id="UP000799424">
    <property type="component" value="Unassembled WGS sequence"/>
</dbReference>
<dbReference type="SUPFAM" id="SSF56112">
    <property type="entry name" value="Protein kinase-like (PK-like)"/>
    <property type="match status" value="1"/>
</dbReference>
<dbReference type="InterPro" id="IPR011009">
    <property type="entry name" value="Kinase-like_dom_sf"/>
</dbReference>
<accession>A0A6A6ZN77</accession>
<evidence type="ECO:0000313" key="1">
    <source>
        <dbReference type="EMBL" id="KAF2822298.1"/>
    </source>
</evidence>
<evidence type="ECO:0008006" key="3">
    <source>
        <dbReference type="Google" id="ProtNLM"/>
    </source>
</evidence>